<evidence type="ECO:0000259" key="4">
    <source>
        <dbReference type="SMART" id="SM00848"/>
    </source>
</evidence>
<feature type="domain" description="Cathepsin propeptide inhibitor" evidence="4">
    <location>
        <begin position="30"/>
        <end position="87"/>
    </location>
</feature>
<dbReference type="SMART" id="SM00645">
    <property type="entry name" value="Pept_C1"/>
    <property type="match status" value="1"/>
</dbReference>
<reference evidence="6" key="1">
    <citation type="submission" date="2025-08" db="UniProtKB">
        <authorList>
            <consortium name="RefSeq"/>
        </authorList>
    </citation>
    <scope>IDENTIFICATION</scope>
    <source>
        <strain evidence="6">14028-0561.14</strain>
        <tissue evidence="6">Whole fly</tissue>
    </source>
</reference>
<dbReference type="RefSeq" id="XP_041633464.1">
    <property type="nucleotide sequence ID" value="XM_041777530.2"/>
</dbReference>
<protein>
    <submittedName>
        <fullName evidence="6">Crustapain-like</fullName>
    </submittedName>
</protein>
<evidence type="ECO:0000313" key="6">
    <source>
        <dbReference type="RefSeq" id="XP_041633464.1"/>
    </source>
</evidence>
<evidence type="ECO:0000313" key="5">
    <source>
        <dbReference type="Proteomes" id="UP001652661"/>
    </source>
</evidence>
<dbReference type="InterPro" id="IPR038765">
    <property type="entry name" value="Papain-like_cys_pep_sf"/>
</dbReference>
<comment type="similarity">
    <text evidence="1">Belongs to the peptidase C1 family.</text>
</comment>
<dbReference type="CDD" id="cd02248">
    <property type="entry name" value="Peptidase_C1A"/>
    <property type="match status" value="1"/>
</dbReference>
<dbReference type="InterPro" id="IPR039417">
    <property type="entry name" value="Peptidase_C1A_papain-like"/>
</dbReference>
<feature type="chain" id="PRO_5046882957" evidence="2">
    <location>
        <begin position="24"/>
        <end position="344"/>
    </location>
</feature>
<evidence type="ECO:0000256" key="1">
    <source>
        <dbReference type="ARBA" id="ARBA00008455"/>
    </source>
</evidence>
<evidence type="ECO:0000259" key="3">
    <source>
        <dbReference type="SMART" id="SM00645"/>
    </source>
</evidence>
<sequence>MGSLRMLLLVALSIVHLLDLGAALVSDAEWAAYKSKYNKKYTLEDANHRGLYEKKVVLVRNHNLKYEKGQEDYFMKLNEFSDTDQKVLYTYRSTIPPPTDPDNDLDARSDIPKNYTRYDDIKGGIDWRDHGYISPVGNQGTECLSCWAFASSGVLEAHLAIKAGRLVTLSQKHLVDCVPAPNNGCYGGWVSVAFNYTRDHGIAPMESYPSYQPKTDTCRYIPTKSRKGAESYYTLKLGDEKELAEVVYNIGPVAISINHLYQEFEEYGGGVLNIKNCTTERIRLTHSMLLVGFGTDPIRGDYWLIKNSQGTSWGEEGYLRLARNAGNMCGVASLAQYPVIKNEK</sequence>
<evidence type="ECO:0000256" key="2">
    <source>
        <dbReference type="SAM" id="SignalP"/>
    </source>
</evidence>
<feature type="signal peptide" evidence="2">
    <location>
        <begin position="1"/>
        <end position="23"/>
    </location>
</feature>
<dbReference type="PROSITE" id="PS00639">
    <property type="entry name" value="THIOL_PROTEASE_HIS"/>
    <property type="match status" value="1"/>
</dbReference>
<keyword evidence="5" id="KW-1185">Reference proteome</keyword>
<dbReference type="Gene3D" id="2.40.50.170">
    <property type="entry name" value="Cysteine proteinases. Chain C"/>
    <property type="match status" value="1"/>
</dbReference>
<dbReference type="Gene3D" id="3.90.70.10">
    <property type="entry name" value="Cysteine proteinases"/>
    <property type="match status" value="1"/>
</dbReference>
<dbReference type="InterPro" id="IPR000668">
    <property type="entry name" value="Peptidase_C1A_C"/>
</dbReference>
<dbReference type="Pfam" id="PF00112">
    <property type="entry name" value="Peptidase_C1"/>
    <property type="match status" value="1"/>
</dbReference>
<name>A0ABM3C8J1_DROKI</name>
<gene>
    <name evidence="6" type="primary">LOC108073172</name>
</gene>
<dbReference type="InterPro" id="IPR013128">
    <property type="entry name" value="Peptidase_C1A"/>
</dbReference>
<dbReference type="Pfam" id="PF08246">
    <property type="entry name" value="Inhibitor_I29"/>
    <property type="match status" value="1"/>
</dbReference>
<proteinExistence type="inferred from homology"/>
<organism evidence="5 6">
    <name type="scientific">Drosophila kikkawai</name>
    <name type="common">Fruit fly</name>
    <dbReference type="NCBI Taxonomy" id="30033"/>
    <lineage>
        <taxon>Eukaryota</taxon>
        <taxon>Metazoa</taxon>
        <taxon>Ecdysozoa</taxon>
        <taxon>Arthropoda</taxon>
        <taxon>Hexapoda</taxon>
        <taxon>Insecta</taxon>
        <taxon>Pterygota</taxon>
        <taxon>Neoptera</taxon>
        <taxon>Endopterygota</taxon>
        <taxon>Diptera</taxon>
        <taxon>Brachycera</taxon>
        <taxon>Muscomorpha</taxon>
        <taxon>Ephydroidea</taxon>
        <taxon>Drosophilidae</taxon>
        <taxon>Drosophila</taxon>
        <taxon>Sophophora</taxon>
    </lineage>
</organism>
<dbReference type="PANTHER" id="PTHR12411">
    <property type="entry name" value="CYSTEINE PROTEASE FAMILY C1-RELATED"/>
    <property type="match status" value="1"/>
</dbReference>
<dbReference type="PRINTS" id="PR00705">
    <property type="entry name" value="PAPAIN"/>
</dbReference>
<dbReference type="SMART" id="SM00848">
    <property type="entry name" value="Inhibitor_I29"/>
    <property type="match status" value="1"/>
</dbReference>
<keyword evidence="2" id="KW-0732">Signal</keyword>
<dbReference type="GeneID" id="108073172"/>
<dbReference type="InterPro" id="IPR013201">
    <property type="entry name" value="Prot_inhib_I29"/>
</dbReference>
<dbReference type="InterPro" id="IPR025660">
    <property type="entry name" value="Pept_his_AS"/>
</dbReference>
<feature type="domain" description="Peptidase C1A papain C-terminal" evidence="3">
    <location>
        <begin position="121"/>
        <end position="339"/>
    </location>
</feature>
<dbReference type="Proteomes" id="UP001652661">
    <property type="component" value="Chromosome 3R"/>
</dbReference>
<dbReference type="Gene3D" id="1.10.287.2250">
    <property type="match status" value="1"/>
</dbReference>
<dbReference type="SUPFAM" id="SSF54001">
    <property type="entry name" value="Cysteine proteinases"/>
    <property type="match status" value="1"/>
</dbReference>
<accession>A0ABM3C8J1</accession>